<dbReference type="eggNOG" id="COG3361">
    <property type="taxonomic scope" value="Bacteria"/>
</dbReference>
<dbReference type="STRING" id="448385.sce2492"/>
<name>A9G648_SORC5</name>
<sequence>MPLPAARGDLLTAPSYAEIAVDRIAPTLRPPGRPAGFQRWRELLFLHWETPIAALRAVVPPALELDTFEGRAYVGVVAFTMRDVSPWWSPSVPGISNFHELNVRTYVHHEGRAPGVWFFSLDAAKAIAVVAARVGWHLPYHHASMDLDSRDGEIRYRSERRWPGPVPARFEARYRVGAAIDGGAAAPGTFEHFLAERYLLFAASGGALKIGQVHHAPYPLHRAEVTHVEESVVAAAGLPAPAGAPHVLYSPGVDVDVYALTPAAPRG</sequence>
<evidence type="ECO:0000313" key="2">
    <source>
        <dbReference type="Proteomes" id="UP000002139"/>
    </source>
</evidence>
<dbReference type="Gene3D" id="2.40.400.10">
    <property type="entry name" value="Acetoacetate decarboxylase-like"/>
    <property type="match status" value="1"/>
</dbReference>
<keyword evidence="2" id="KW-1185">Reference proteome</keyword>
<evidence type="ECO:0008006" key="3">
    <source>
        <dbReference type="Google" id="ProtNLM"/>
    </source>
</evidence>
<dbReference type="InterPro" id="IPR023375">
    <property type="entry name" value="ADC_dom_sf"/>
</dbReference>
<dbReference type="SUPFAM" id="SSF160104">
    <property type="entry name" value="Acetoacetate decarboxylase-like"/>
    <property type="match status" value="1"/>
</dbReference>
<dbReference type="KEGG" id="scl:sce2492"/>
<organism evidence="1 2">
    <name type="scientific">Sorangium cellulosum (strain So ce56)</name>
    <name type="common">Polyangium cellulosum (strain So ce56)</name>
    <dbReference type="NCBI Taxonomy" id="448385"/>
    <lineage>
        <taxon>Bacteria</taxon>
        <taxon>Pseudomonadati</taxon>
        <taxon>Myxococcota</taxon>
        <taxon>Polyangia</taxon>
        <taxon>Polyangiales</taxon>
        <taxon>Polyangiaceae</taxon>
        <taxon>Sorangium</taxon>
    </lineage>
</organism>
<evidence type="ECO:0000313" key="1">
    <source>
        <dbReference type="EMBL" id="CAN92651.1"/>
    </source>
</evidence>
<dbReference type="HOGENOM" id="CLU_081757_1_0_7"/>
<dbReference type="GO" id="GO:0016874">
    <property type="term" value="F:ligase activity"/>
    <property type="evidence" value="ECO:0007669"/>
    <property type="project" value="UniProtKB-KW"/>
</dbReference>
<dbReference type="EMBL" id="AM746676">
    <property type="protein sequence ID" value="CAN92651.1"/>
    <property type="molecule type" value="Genomic_DNA"/>
</dbReference>
<dbReference type="Proteomes" id="UP000002139">
    <property type="component" value="Chromosome"/>
</dbReference>
<dbReference type="Pfam" id="PF09844">
    <property type="entry name" value="DUF2071"/>
    <property type="match status" value="1"/>
</dbReference>
<accession>A9G648</accession>
<reference evidence="1 2" key="1">
    <citation type="journal article" date="2007" name="Nat. Biotechnol.">
        <title>Complete genome sequence of the myxobacterium Sorangium cellulosum.</title>
        <authorList>
            <person name="Schneiker S."/>
            <person name="Perlova O."/>
            <person name="Kaiser O."/>
            <person name="Gerth K."/>
            <person name="Alici A."/>
            <person name="Altmeyer M.O."/>
            <person name="Bartels D."/>
            <person name="Bekel T."/>
            <person name="Beyer S."/>
            <person name="Bode E."/>
            <person name="Bode H.B."/>
            <person name="Bolten C.J."/>
            <person name="Choudhuri J.V."/>
            <person name="Doss S."/>
            <person name="Elnakady Y.A."/>
            <person name="Frank B."/>
            <person name="Gaigalat L."/>
            <person name="Goesmann A."/>
            <person name="Groeger C."/>
            <person name="Gross F."/>
            <person name="Jelsbak L."/>
            <person name="Jelsbak L."/>
            <person name="Kalinowski J."/>
            <person name="Kegler C."/>
            <person name="Knauber T."/>
            <person name="Konietzny S."/>
            <person name="Kopp M."/>
            <person name="Krause L."/>
            <person name="Krug D."/>
            <person name="Linke B."/>
            <person name="Mahmud T."/>
            <person name="Martinez-Arias R."/>
            <person name="McHardy A.C."/>
            <person name="Merai M."/>
            <person name="Meyer F."/>
            <person name="Mormann S."/>
            <person name="Munoz-Dorado J."/>
            <person name="Perez J."/>
            <person name="Pradella S."/>
            <person name="Rachid S."/>
            <person name="Raddatz G."/>
            <person name="Rosenau F."/>
            <person name="Rueckert C."/>
            <person name="Sasse F."/>
            <person name="Scharfe M."/>
            <person name="Schuster S.C."/>
            <person name="Suen G."/>
            <person name="Treuner-Lange A."/>
            <person name="Velicer G.J."/>
            <person name="Vorholter F.-J."/>
            <person name="Weissman K.J."/>
            <person name="Welch R.D."/>
            <person name="Wenzel S.C."/>
            <person name="Whitworth D.E."/>
            <person name="Wilhelm S."/>
            <person name="Wittmann C."/>
            <person name="Bloecker H."/>
            <person name="Puehler A."/>
            <person name="Mueller R."/>
        </authorList>
    </citation>
    <scope>NUCLEOTIDE SEQUENCE [LARGE SCALE GENOMIC DNA]</scope>
    <source>
        <strain evidence="2">So ce56</strain>
    </source>
</reference>
<dbReference type="PANTHER" id="PTHR39186">
    <property type="entry name" value="DUF2071 FAMILY PROTEIN"/>
    <property type="match status" value="1"/>
</dbReference>
<protein>
    <recommendedName>
        <fullName evidence="3">DUF2071 domain-containing protein</fullName>
    </recommendedName>
</protein>
<dbReference type="OrthoDB" id="150993at2"/>
<keyword evidence="1" id="KW-0436">Ligase</keyword>
<gene>
    <name evidence="1" type="primary">yqjF</name>
    <name evidence="1" type="ordered locus">sce2492</name>
</gene>
<dbReference type="InterPro" id="IPR018644">
    <property type="entry name" value="DUF2071"/>
</dbReference>
<dbReference type="AlphaFoldDB" id="A9G648"/>
<proteinExistence type="predicted"/>
<dbReference type="PANTHER" id="PTHR39186:SF1">
    <property type="entry name" value="DUF2071 DOMAIN-CONTAINING PROTEIN"/>
    <property type="match status" value="1"/>
</dbReference>
<dbReference type="BioCyc" id="SCEL448385:SCE_RS12765-MONOMER"/>